<evidence type="ECO:0000256" key="1">
    <source>
        <dbReference type="ARBA" id="ARBA00004141"/>
    </source>
</evidence>
<keyword evidence="2 6" id="KW-0812">Transmembrane</keyword>
<feature type="compositionally biased region" description="Polar residues" evidence="5">
    <location>
        <begin position="1"/>
        <end position="12"/>
    </location>
</feature>
<feature type="region of interest" description="Disordered" evidence="5">
    <location>
        <begin position="1"/>
        <end position="111"/>
    </location>
</feature>
<dbReference type="Pfam" id="PF00083">
    <property type="entry name" value="Sugar_tr"/>
    <property type="match status" value="1"/>
</dbReference>
<dbReference type="AlphaFoldDB" id="A0A6G1IBW3"/>
<evidence type="ECO:0000256" key="2">
    <source>
        <dbReference type="ARBA" id="ARBA00022692"/>
    </source>
</evidence>
<dbReference type="EMBL" id="MU005651">
    <property type="protein sequence ID" value="KAF2675702.1"/>
    <property type="molecule type" value="Genomic_DNA"/>
</dbReference>
<dbReference type="InterPro" id="IPR050360">
    <property type="entry name" value="MFS_Sugar_Transporters"/>
</dbReference>
<reference evidence="7" key="1">
    <citation type="journal article" date="2020" name="Stud. Mycol.">
        <title>101 Dothideomycetes genomes: a test case for predicting lifestyles and emergence of pathogens.</title>
        <authorList>
            <person name="Haridas S."/>
            <person name="Albert R."/>
            <person name="Binder M."/>
            <person name="Bloem J."/>
            <person name="Labutti K."/>
            <person name="Salamov A."/>
            <person name="Andreopoulos B."/>
            <person name="Baker S."/>
            <person name="Barry K."/>
            <person name="Bills G."/>
            <person name="Bluhm B."/>
            <person name="Cannon C."/>
            <person name="Castanera R."/>
            <person name="Culley D."/>
            <person name="Daum C."/>
            <person name="Ezra D."/>
            <person name="Gonzalez J."/>
            <person name="Henrissat B."/>
            <person name="Kuo A."/>
            <person name="Liang C."/>
            <person name="Lipzen A."/>
            <person name="Lutzoni F."/>
            <person name="Magnuson J."/>
            <person name="Mondo S."/>
            <person name="Nolan M."/>
            <person name="Ohm R."/>
            <person name="Pangilinan J."/>
            <person name="Park H.-J."/>
            <person name="Ramirez L."/>
            <person name="Alfaro M."/>
            <person name="Sun H."/>
            <person name="Tritt A."/>
            <person name="Yoshinaga Y."/>
            <person name="Zwiers L.-H."/>
            <person name="Turgeon B."/>
            <person name="Goodwin S."/>
            <person name="Spatafora J."/>
            <person name="Crous P."/>
            <person name="Grigoriev I."/>
        </authorList>
    </citation>
    <scope>NUCLEOTIDE SEQUENCE</scope>
    <source>
        <strain evidence="7">CBS 122367</strain>
    </source>
</reference>
<feature type="transmembrane region" description="Helical" evidence="6">
    <location>
        <begin position="508"/>
        <end position="530"/>
    </location>
</feature>
<feature type="transmembrane region" description="Helical" evidence="6">
    <location>
        <begin position="306"/>
        <end position="324"/>
    </location>
</feature>
<evidence type="ECO:0000256" key="5">
    <source>
        <dbReference type="SAM" id="MobiDB-lite"/>
    </source>
</evidence>
<accession>A0A6G1IBW3</accession>
<feature type="compositionally biased region" description="Low complexity" evidence="5">
    <location>
        <begin position="96"/>
        <end position="110"/>
    </location>
</feature>
<dbReference type="OrthoDB" id="6612291at2759"/>
<organism evidence="7 8">
    <name type="scientific">Lentithecium fluviatile CBS 122367</name>
    <dbReference type="NCBI Taxonomy" id="1168545"/>
    <lineage>
        <taxon>Eukaryota</taxon>
        <taxon>Fungi</taxon>
        <taxon>Dikarya</taxon>
        <taxon>Ascomycota</taxon>
        <taxon>Pezizomycotina</taxon>
        <taxon>Dothideomycetes</taxon>
        <taxon>Pleosporomycetidae</taxon>
        <taxon>Pleosporales</taxon>
        <taxon>Massarineae</taxon>
        <taxon>Lentitheciaceae</taxon>
        <taxon>Lentithecium</taxon>
    </lineage>
</organism>
<keyword evidence="8" id="KW-1185">Reference proteome</keyword>
<dbReference type="PANTHER" id="PTHR48022:SF5">
    <property type="entry name" value="ALPHA-GLUCOSIDES PERMEASE MPH2-RELATED"/>
    <property type="match status" value="1"/>
</dbReference>
<dbReference type="Proteomes" id="UP000799291">
    <property type="component" value="Unassembled WGS sequence"/>
</dbReference>
<dbReference type="PANTHER" id="PTHR48022">
    <property type="entry name" value="PLASTIDIC GLUCOSE TRANSPORTER 4"/>
    <property type="match status" value="1"/>
</dbReference>
<dbReference type="InterPro" id="IPR036259">
    <property type="entry name" value="MFS_trans_sf"/>
</dbReference>
<feature type="compositionally biased region" description="Low complexity" evidence="5">
    <location>
        <begin position="656"/>
        <end position="665"/>
    </location>
</feature>
<feature type="transmembrane region" description="Helical" evidence="6">
    <location>
        <begin position="330"/>
        <end position="351"/>
    </location>
</feature>
<evidence type="ECO:0000313" key="7">
    <source>
        <dbReference type="EMBL" id="KAF2675702.1"/>
    </source>
</evidence>
<evidence type="ECO:0000256" key="3">
    <source>
        <dbReference type="ARBA" id="ARBA00022989"/>
    </source>
</evidence>
<feature type="region of interest" description="Disordered" evidence="5">
    <location>
        <begin position="652"/>
        <end position="676"/>
    </location>
</feature>
<dbReference type="InterPro" id="IPR005828">
    <property type="entry name" value="MFS_sugar_transport-like"/>
</dbReference>
<feature type="transmembrane region" description="Helical" evidence="6">
    <location>
        <begin position="536"/>
        <end position="555"/>
    </location>
</feature>
<gene>
    <name evidence="7" type="ORF">K458DRAFT_437790</name>
</gene>
<feature type="transmembrane region" description="Helical" evidence="6">
    <location>
        <begin position="363"/>
        <end position="383"/>
    </location>
</feature>
<dbReference type="SUPFAM" id="SSF103473">
    <property type="entry name" value="MFS general substrate transporter"/>
    <property type="match status" value="1"/>
</dbReference>
<dbReference type="Gene3D" id="1.20.1250.20">
    <property type="entry name" value="MFS general substrate transporter like domains"/>
    <property type="match status" value="1"/>
</dbReference>
<dbReference type="GO" id="GO:0016020">
    <property type="term" value="C:membrane"/>
    <property type="evidence" value="ECO:0007669"/>
    <property type="project" value="UniProtKB-SubCell"/>
</dbReference>
<name>A0A6G1IBW3_9PLEO</name>
<sequence>MTDQSDPPSDTGYTAEPERGESITSSDTDTQIATPKPRNGNITAEDPTMPTPGGADVDVDLPAPTHGGEIEDTSTSSNTNEDDIRQLTLPSIDNTPSASSSSPSPAAHSPLPYTINSIPAIHSSNPPDKLYPITYRMASSFRTADTTRAIRTAHLPRWAIEAAQLIRRERIDNPHLHDPDITASMMPSARARALLNMAPPVPCGYTYTFKVVVFGVGIKTASISCTITINLVPTSVSQGTRRSSVAPVQRNDDGVVCVPDDAIRRLSVASITIGIEQEVARLATSCSIIGLCANGYLSEWIGHKKTMYGALLASVVFNFLHFLARNIEMIMAGSVLLGLPWGIFQTLTVTCTSEITPSTVRPYLTTYVNLCWVMGQLVASGVLRGCQTLNSNWGWRIPVAIQWVWVPFIFLGAFMAPGSPGWLVHKGRYEEARQSLLKATTPQPDVEFDPDRVTAMIKHTSDLEEAMHGGLTQALCGAALMGFALQIYREAGLSEENALNMNIGQRTLYTYGLIILFVFLVVIGGLGVIYPENQGAAWALGTLLIVYTLFYNFTAEDQDGRYHLKHLQPWKYSQQHSRPSYAFSGRLELGRNDWLLLCWPNRAAHYIHVVLLPETKDRTFAELDVLPENKVSARKFAKTNVAQFSGQSTEIRTDAYDSSDAASGDGKAGPGGKEEV</sequence>
<evidence type="ECO:0000256" key="6">
    <source>
        <dbReference type="SAM" id="Phobius"/>
    </source>
</evidence>
<feature type="transmembrane region" description="Helical" evidence="6">
    <location>
        <begin position="403"/>
        <end position="424"/>
    </location>
</feature>
<feature type="compositionally biased region" description="Polar residues" evidence="5">
    <location>
        <begin position="22"/>
        <end position="33"/>
    </location>
</feature>
<feature type="compositionally biased region" description="Gly residues" evidence="5">
    <location>
        <begin position="666"/>
        <end position="676"/>
    </location>
</feature>
<keyword evidence="4 6" id="KW-0472">Membrane</keyword>
<keyword evidence="3 6" id="KW-1133">Transmembrane helix</keyword>
<proteinExistence type="predicted"/>
<comment type="subcellular location">
    <subcellularLocation>
        <location evidence="1">Membrane</location>
        <topology evidence="1">Multi-pass membrane protein</topology>
    </subcellularLocation>
</comment>
<evidence type="ECO:0000313" key="8">
    <source>
        <dbReference type="Proteomes" id="UP000799291"/>
    </source>
</evidence>
<evidence type="ECO:0000256" key="4">
    <source>
        <dbReference type="ARBA" id="ARBA00023136"/>
    </source>
</evidence>
<protein>
    <submittedName>
        <fullName evidence="7">MFS general substrate transporter</fullName>
    </submittedName>
</protein>
<dbReference type="GO" id="GO:0005351">
    <property type="term" value="F:carbohydrate:proton symporter activity"/>
    <property type="evidence" value="ECO:0007669"/>
    <property type="project" value="TreeGrafter"/>
</dbReference>